<evidence type="ECO:0000256" key="7">
    <source>
        <dbReference type="SAM" id="Phobius"/>
    </source>
</evidence>
<dbReference type="InterPro" id="IPR011009">
    <property type="entry name" value="Kinase-like_dom_sf"/>
</dbReference>
<dbReference type="PROSITE" id="PS50011">
    <property type="entry name" value="PROTEIN_KINASE_DOM"/>
    <property type="match status" value="1"/>
</dbReference>
<feature type="binding site" evidence="5">
    <location>
        <position position="136"/>
    </location>
    <ligand>
        <name>ATP</name>
        <dbReference type="ChEBI" id="CHEBI:30616"/>
    </ligand>
</feature>
<feature type="transmembrane region" description="Helical" evidence="7">
    <location>
        <begin position="433"/>
        <end position="456"/>
    </location>
</feature>
<dbReference type="PROSITE" id="PS00107">
    <property type="entry name" value="PROTEIN_KINASE_ATP"/>
    <property type="match status" value="1"/>
</dbReference>
<dbReference type="EMBL" id="ABCS01000045">
    <property type="protein sequence ID" value="EDM77507.1"/>
    <property type="molecule type" value="Genomic_DNA"/>
</dbReference>
<name>A6G9J9_9BACT</name>
<evidence type="ECO:0000256" key="4">
    <source>
        <dbReference type="ARBA" id="ARBA00022840"/>
    </source>
</evidence>
<dbReference type="RefSeq" id="WP_006973394.1">
    <property type="nucleotide sequence ID" value="NZ_ABCS01000045.1"/>
</dbReference>
<dbReference type="PROSITE" id="PS00108">
    <property type="entry name" value="PROTEIN_KINASE_ST"/>
    <property type="match status" value="1"/>
</dbReference>
<dbReference type="CDD" id="cd14014">
    <property type="entry name" value="STKc_PknB_like"/>
    <property type="match status" value="1"/>
</dbReference>
<dbReference type="GO" id="GO:0005524">
    <property type="term" value="F:ATP binding"/>
    <property type="evidence" value="ECO:0007669"/>
    <property type="project" value="UniProtKB-UniRule"/>
</dbReference>
<keyword evidence="2 5" id="KW-0547">Nucleotide-binding</keyword>
<dbReference type="InterPro" id="IPR000719">
    <property type="entry name" value="Prot_kinase_dom"/>
</dbReference>
<evidence type="ECO:0000256" key="5">
    <source>
        <dbReference type="PROSITE-ProRule" id="PRU10141"/>
    </source>
</evidence>
<gene>
    <name evidence="9" type="ORF">PPSIR1_25024</name>
</gene>
<feature type="region of interest" description="Disordered" evidence="6">
    <location>
        <begin position="1"/>
        <end position="37"/>
    </location>
</feature>
<evidence type="ECO:0000256" key="1">
    <source>
        <dbReference type="ARBA" id="ARBA00022679"/>
    </source>
</evidence>
<evidence type="ECO:0000256" key="3">
    <source>
        <dbReference type="ARBA" id="ARBA00022777"/>
    </source>
</evidence>
<feature type="compositionally biased region" description="Polar residues" evidence="6">
    <location>
        <begin position="58"/>
        <end position="70"/>
    </location>
</feature>
<dbReference type="Gene3D" id="3.30.200.20">
    <property type="entry name" value="Phosphorylase Kinase, domain 1"/>
    <property type="match status" value="1"/>
</dbReference>
<organism evidence="9 10">
    <name type="scientific">Plesiocystis pacifica SIR-1</name>
    <dbReference type="NCBI Taxonomy" id="391625"/>
    <lineage>
        <taxon>Bacteria</taxon>
        <taxon>Pseudomonadati</taxon>
        <taxon>Myxococcota</taxon>
        <taxon>Polyangia</taxon>
        <taxon>Nannocystales</taxon>
        <taxon>Nannocystaceae</taxon>
        <taxon>Plesiocystis</taxon>
    </lineage>
</organism>
<dbReference type="PANTHER" id="PTHR43289">
    <property type="entry name" value="MITOGEN-ACTIVATED PROTEIN KINASE KINASE KINASE 20-RELATED"/>
    <property type="match status" value="1"/>
</dbReference>
<dbReference type="Pfam" id="PF00069">
    <property type="entry name" value="Pkinase"/>
    <property type="match status" value="1"/>
</dbReference>
<dbReference type="InterPro" id="IPR017441">
    <property type="entry name" value="Protein_kinase_ATP_BS"/>
</dbReference>
<comment type="caution">
    <text evidence="9">The sequence shown here is derived from an EMBL/GenBank/DDBJ whole genome shotgun (WGS) entry which is preliminary data.</text>
</comment>
<dbReference type="Proteomes" id="UP000005801">
    <property type="component" value="Unassembled WGS sequence"/>
</dbReference>
<feature type="region of interest" description="Disordered" evidence="6">
    <location>
        <begin position="51"/>
        <end position="79"/>
    </location>
</feature>
<dbReference type="GO" id="GO:0004674">
    <property type="term" value="F:protein serine/threonine kinase activity"/>
    <property type="evidence" value="ECO:0007669"/>
    <property type="project" value="TreeGrafter"/>
</dbReference>
<dbReference type="OrthoDB" id="9801841at2"/>
<dbReference type="SUPFAM" id="SSF56112">
    <property type="entry name" value="Protein kinase-like (PK-like)"/>
    <property type="match status" value="1"/>
</dbReference>
<dbReference type="eggNOG" id="COG0515">
    <property type="taxonomic scope" value="Bacteria"/>
</dbReference>
<evidence type="ECO:0000259" key="8">
    <source>
        <dbReference type="PROSITE" id="PS50011"/>
    </source>
</evidence>
<evidence type="ECO:0000256" key="2">
    <source>
        <dbReference type="ARBA" id="ARBA00022741"/>
    </source>
</evidence>
<dbReference type="InterPro" id="IPR008271">
    <property type="entry name" value="Ser/Thr_kinase_AS"/>
</dbReference>
<proteinExistence type="predicted"/>
<keyword evidence="7" id="KW-0812">Transmembrane</keyword>
<feature type="domain" description="Protein kinase" evidence="8">
    <location>
        <begin position="107"/>
        <end position="403"/>
    </location>
</feature>
<feature type="compositionally biased region" description="Polar residues" evidence="6">
    <location>
        <begin position="1"/>
        <end position="10"/>
    </location>
</feature>
<keyword evidence="3 9" id="KW-0418">Kinase</keyword>
<keyword evidence="1" id="KW-0808">Transferase</keyword>
<dbReference type="AlphaFoldDB" id="A6G9J9"/>
<accession>A6G9J9</accession>
<dbReference type="Gene3D" id="1.10.510.10">
    <property type="entry name" value="Transferase(Phosphotransferase) domain 1"/>
    <property type="match status" value="1"/>
</dbReference>
<evidence type="ECO:0000256" key="6">
    <source>
        <dbReference type="SAM" id="MobiDB-lite"/>
    </source>
</evidence>
<protein>
    <submittedName>
        <fullName evidence="9">Serine/threonine-protein kinase</fullName>
    </submittedName>
</protein>
<dbReference type="PANTHER" id="PTHR43289:SF6">
    <property type="entry name" value="SERINE_THREONINE-PROTEIN KINASE NEKL-3"/>
    <property type="match status" value="1"/>
</dbReference>
<dbReference type="STRING" id="391625.PPSIR1_25024"/>
<keyword evidence="4 5" id="KW-0067">ATP-binding</keyword>
<dbReference type="SMART" id="SM00220">
    <property type="entry name" value="S_TKc"/>
    <property type="match status" value="1"/>
</dbReference>
<keyword evidence="7" id="KW-0472">Membrane</keyword>
<evidence type="ECO:0000313" key="10">
    <source>
        <dbReference type="Proteomes" id="UP000005801"/>
    </source>
</evidence>
<reference evidence="9 10" key="1">
    <citation type="submission" date="2007-06" db="EMBL/GenBank/DDBJ databases">
        <authorList>
            <person name="Shimkets L."/>
            <person name="Ferriera S."/>
            <person name="Johnson J."/>
            <person name="Kravitz S."/>
            <person name="Beeson K."/>
            <person name="Sutton G."/>
            <person name="Rogers Y.-H."/>
            <person name="Friedman R."/>
            <person name="Frazier M."/>
            <person name="Venter J.C."/>
        </authorList>
    </citation>
    <scope>NUCLEOTIDE SEQUENCE [LARGE SCALE GENOMIC DNA]</scope>
    <source>
        <strain evidence="9 10">SIR-1</strain>
    </source>
</reference>
<evidence type="ECO:0000313" key="9">
    <source>
        <dbReference type="EMBL" id="EDM77507.1"/>
    </source>
</evidence>
<sequence>MTDPRQTVAYTPSRPPAADPALGATLAPPTPAAEKADTHAETLFASGATDTIDFNGLRSDNPSTQPPTSGGATGTRGPATLGAVTVLPEVRVEGQRVTLVPRQQTRYASDAVLGRGGMGEVRLARDLDIGRPVALKRLLDEDNPHAVARFIDEVRTVGSLEHPNIVPIHDVGVDEDGALFFVMKYIEGETLGDVIEKLAKGDAEAHATYTIARRLDIFVSLLRALQYAHGQGLVHRDIKPENVMVGRYGEVVLMDWGIAHRMRTEARPSGASASPGRLGTIERASAETVDGAVVGTPQYMSPEQAAGAVSELDGRSDIYSAFVLLYELLTLEPYIPEGKNHVETLLSVQERPRPSAVDPAFAPHPAQAPIPSELRHFVVKGLERDVDARMADVEEVLWELARVRSGDFDVVCPITFIKHSSVQVSRVADRRPLATMIMAAFSTLMFLGGVAGWVAWAL</sequence>
<keyword evidence="7" id="KW-1133">Transmembrane helix</keyword>
<keyword evidence="10" id="KW-1185">Reference proteome</keyword>